<evidence type="ECO:0000256" key="1">
    <source>
        <dbReference type="SAM" id="SignalP"/>
    </source>
</evidence>
<organism evidence="2 3">
    <name type="scientific">Bradyrhizobium erythrophlei</name>
    <dbReference type="NCBI Taxonomy" id="1437360"/>
    <lineage>
        <taxon>Bacteria</taxon>
        <taxon>Pseudomonadati</taxon>
        <taxon>Pseudomonadota</taxon>
        <taxon>Alphaproteobacteria</taxon>
        <taxon>Hyphomicrobiales</taxon>
        <taxon>Nitrobacteraceae</taxon>
        <taxon>Bradyrhizobium</taxon>
    </lineage>
</organism>
<proteinExistence type="predicted"/>
<protein>
    <submittedName>
        <fullName evidence="2">Uncharacterized protein</fullName>
    </submittedName>
</protein>
<dbReference type="AlphaFoldDB" id="A0A1M5MVS8"/>
<dbReference type="EMBL" id="LT670818">
    <property type="protein sequence ID" value="SHG81436.1"/>
    <property type="molecule type" value="Genomic_DNA"/>
</dbReference>
<evidence type="ECO:0000313" key="2">
    <source>
        <dbReference type="EMBL" id="SHG81436.1"/>
    </source>
</evidence>
<name>A0A1M5MVS8_9BRAD</name>
<keyword evidence="1" id="KW-0732">Signal</keyword>
<gene>
    <name evidence="2" type="ORF">SAMN05444169_4274</name>
</gene>
<reference evidence="2 3" key="1">
    <citation type="submission" date="2016-11" db="EMBL/GenBank/DDBJ databases">
        <authorList>
            <person name="Jaros S."/>
            <person name="Januszkiewicz K."/>
            <person name="Wedrychowicz H."/>
        </authorList>
    </citation>
    <scope>NUCLEOTIDE SEQUENCE [LARGE SCALE GENOMIC DNA]</scope>
    <source>
        <strain evidence="2 3">GAS242</strain>
    </source>
</reference>
<sequence>MEYIAAMRWTILFFALAVLSPQKASANDCDAQRGCRKSPLQQTTATYLPPPFVAFGSITGPIVGCYGFDHGPMYSPAPCNFPYPYGYNGTYKGTSKRGKHD</sequence>
<feature type="signal peptide" evidence="1">
    <location>
        <begin position="1"/>
        <end position="26"/>
    </location>
</feature>
<feature type="chain" id="PRO_5012454720" evidence="1">
    <location>
        <begin position="27"/>
        <end position="101"/>
    </location>
</feature>
<accession>A0A1M5MVS8</accession>
<dbReference type="Proteomes" id="UP000190675">
    <property type="component" value="Chromosome I"/>
</dbReference>
<evidence type="ECO:0000313" key="3">
    <source>
        <dbReference type="Proteomes" id="UP000190675"/>
    </source>
</evidence>